<keyword evidence="4" id="KW-0479">Metal-binding</keyword>
<evidence type="ECO:0000256" key="9">
    <source>
        <dbReference type="ARBA" id="ARBA00023136"/>
    </source>
</evidence>
<feature type="transmembrane region" description="Helical" evidence="12">
    <location>
        <begin position="202"/>
        <end position="220"/>
    </location>
</feature>
<evidence type="ECO:0000256" key="11">
    <source>
        <dbReference type="ARBA" id="ARBA00023444"/>
    </source>
</evidence>
<dbReference type="GO" id="GO:0016020">
    <property type="term" value="C:membrane"/>
    <property type="evidence" value="ECO:0007669"/>
    <property type="project" value="UniProtKB-SubCell"/>
</dbReference>
<keyword evidence="10" id="KW-1015">Disulfide bond</keyword>
<name>A0A7U8GSI1_NEPCE</name>
<keyword evidence="7" id="KW-0408">Iron</keyword>
<feature type="transmembrane region" description="Helical" evidence="12">
    <location>
        <begin position="64"/>
        <end position="81"/>
    </location>
</feature>
<evidence type="ECO:0000256" key="1">
    <source>
        <dbReference type="ARBA" id="ARBA00004141"/>
    </source>
</evidence>
<keyword evidence="14" id="KW-1185">Reference proteome</keyword>
<evidence type="ECO:0000256" key="6">
    <source>
        <dbReference type="ARBA" id="ARBA00023002"/>
    </source>
</evidence>
<evidence type="ECO:0000256" key="3">
    <source>
        <dbReference type="ARBA" id="ARBA00022692"/>
    </source>
</evidence>
<dbReference type="InterPro" id="IPR050450">
    <property type="entry name" value="COX15/CtaA_HemeA_synthase"/>
</dbReference>
<accession>A0A7U8GSI1</accession>
<evidence type="ECO:0000256" key="8">
    <source>
        <dbReference type="ARBA" id="ARBA00023133"/>
    </source>
</evidence>
<gene>
    <name evidence="13" type="ORF">MED92_17693</name>
</gene>
<dbReference type="EMBL" id="AAOW01000008">
    <property type="protein sequence ID" value="EAR61363.1"/>
    <property type="molecule type" value="Genomic_DNA"/>
</dbReference>
<comment type="pathway">
    <text evidence="11">Porphyrin-containing compound metabolism.</text>
</comment>
<feature type="transmembrane region" description="Helical" evidence="12">
    <location>
        <begin position="232"/>
        <end position="254"/>
    </location>
</feature>
<keyword evidence="8" id="KW-0350">Heme biosynthesis</keyword>
<evidence type="ECO:0000256" key="2">
    <source>
        <dbReference type="ARBA" id="ARBA00022475"/>
    </source>
</evidence>
<evidence type="ECO:0000256" key="5">
    <source>
        <dbReference type="ARBA" id="ARBA00022989"/>
    </source>
</evidence>
<evidence type="ECO:0000256" key="12">
    <source>
        <dbReference type="SAM" id="Phobius"/>
    </source>
</evidence>
<proteinExistence type="predicted"/>
<dbReference type="GO" id="GO:0006784">
    <property type="term" value="P:heme A biosynthetic process"/>
    <property type="evidence" value="ECO:0007669"/>
    <property type="project" value="InterPro"/>
</dbReference>
<dbReference type="AlphaFoldDB" id="A0A7U8GSI1"/>
<keyword evidence="3 12" id="KW-0812">Transmembrane</keyword>
<keyword evidence="5 12" id="KW-1133">Transmembrane helix</keyword>
<evidence type="ECO:0000256" key="4">
    <source>
        <dbReference type="ARBA" id="ARBA00022723"/>
    </source>
</evidence>
<dbReference type="PANTHER" id="PTHR35457:SF1">
    <property type="entry name" value="HEME A SYNTHASE"/>
    <property type="match status" value="1"/>
</dbReference>
<protein>
    <submittedName>
        <fullName evidence="13">Cytochrome oxidase assembly</fullName>
    </submittedName>
</protein>
<evidence type="ECO:0000313" key="13">
    <source>
        <dbReference type="EMBL" id="EAR61363.1"/>
    </source>
</evidence>
<reference evidence="13 14" key="1">
    <citation type="submission" date="2006-02" db="EMBL/GenBank/DDBJ databases">
        <authorList>
            <person name="Pinhassi J."/>
            <person name="Pedros-Alio C."/>
            <person name="Ferriera S."/>
            <person name="Johnson J."/>
            <person name="Kravitz S."/>
            <person name="Halpern A."/>
            <person name="Remington K."/>
            <person name="Beeson K."/>
            <person name="Tran B."/>
            <person name="Rogers Y.-H."/>
            <person name="Friedman R."/>
            <person name="Venter J.C."/>
        </authorList>
    </citation>
    <scope>NUCLEOTIDE SEQUENCE [LARGE SCALE GENOMIC DNA]</scope>
    <source>
        <strain evidence="13 14">MED92</strain>
    </source>
</reference>
<feature type="transmembrane region" description="Helical" evidence="12">
    <location>
        <begin position="260"/>
        <end position="278"/>
    </location>
</feature>
<dbReference type="GO" id="GO:0016491">
    <property type="term" value="F:oxidoreductase activity"/>
    <property type="evidence" value="ECO:0007669"/>
    <property type="project" value="UniProtKB-KW"/>
</dbReference>
<comment type="caution">
    <text evidence="13">The sequence shown here is derived from an EMBL/GenBank/DDBJ whole genome shotgun (WGS) entry which is preliminary data.</text>
</comment>
<dbReference type="PANTHER" id="PTHR35457">
    <property type="entry name" value="HEME A SYNTHASE"/>
    <property type="match status" value="1"/>
</dbReference>
<sequence length="287" mass="30895">MIMPSQANELELAQQAFPQTPIELPKTHLEMGHRYLAGILGFLIAGLALIAYQQKHNRAYPHLLSYLLLMLVTIQAAFGMWTVTLKLYPPVVTLHLLGGMFTLLLLIVLRKRIEQLNDGKVSDAGSYPRIVKVALVALILQIAAGGWTSSNYAGPACEHWLSCNPGSAIEPDFGTGFDPTVVIGPDYQGGYLPIEARAAIQIGHRLGALAVLVVCIGLLVKLRKVKPVAGALVLLATTLFAQLLLGVLNVVWAVPALLAMLHHGFAVVLVLILLHIGFKASAVKEVS</sequence>
<feature type="transmembrane region" description="Helical" evidence="12">
    <location>
        <begin position="130"/>
        <end position="148"/>
    </location>
</feature>
<comment type="subcellular location">
    <subcellularLocation>
        <location evidence="1">Membrane</location>
        <topology evidence="1">Multi-pass membrane protein</topology>
    </subcellularLocation>
</comment>
<dbReference type="InterPro" id="IPR003780">
    <property type="entry name" value="COX15/CtaA_fam"/>
</dbReference>
<feature type="transmembrane region" description="Helical" evidence="12">
    <location>
        <begin position="87"/>
        <end position="109"/>
    </location>
</feature>
<evidence type="ECO:0000256" key="7">
    <source>
        <dbReference type="ARBA" id="ARBA00023004"/>
    </source>
</evidence>
<keyword evidence="6" id="KW-0560">Oxidoreductase</keyword>
<feature type="transmembrane region" description="Helical" evidence="12">
    <location>
        <begin position="35"/>
        <end position="52"/>
    </location>
</feature>
<dbReference type="GO" id="GO:0046872">
    <property type="term" value="F:metal ion binding"/>
    <property type="evidence" value="ECO:0007669"/>
    <property type="project" value="UniProtKB-KW"/>
</dbReference>
<dbReference type="Proteomes" id="UP000002171">
    <property type="component" value="Unassembled WGS sequence"/>
</dbReference>
<dbReference type="Pfam" id="PF02628">
    <property type="entry name" value="COX15-CtaA"/>
    <property type="match status" value="1"/>
</dbReference>
<evidence type="ECO:0000256" key="10">
    <source>
        <dbReference type="ARBA" id="ARBA00023157"/>
    </source>
</evidence>
<evidence type="ECO:0000313" key="14">
    <source>
        <dbReference type="Proteomes" id="UP000002171"/>
    </source>
</evidence>
<organism evidence="13 14">
    <name type="scientific">Neptuniibacter caesariensis</name>
    <dbReference type="NCBI Taxonomy" id="207954"/>
    <lineage>
        <taxon>Bacteria</taxon>
        <taxon>Pseudomonadati</taxon>
        <taxon>Pseudomonadota</taxon>
        <taxon>Gammaproteobacteria</taxon>
        <taxon>Oceanospirillales</taxon>
        <taxon>Oceanospirillaceae</taxon>
        <taxon>Neptuniibacter</taxon>
    </lineage>
</organism>
<keyword evidence="9 12" id="KW-0472">Membrane</keyword>
<keyword evidence="2" id="KW-1003">Cell membrane</keyword>